<keyword evidence="2" id="KW-0812">Transmembrane</keyword>
<dbReference type="Gene3D" id="3.40.50.1820">
    <property type="entry name" value="alpha/beta hydrolase"/>
    <property type="match status" value="1"/>
</dbReference>
<accession>A0A2J6T3W7</accession>
<feature type="domain" description="Nephrocystin 3-like N-terminal" evidence="3">
    <location>
        <begin position="460"/>
        <end position="634"/>
    </location>
</feature>
<feature type="transmembrane region" description="Helical" evidence="2">
    <location>
        <begin position="12"/>
        <end position="30"/>
    </location>
</feature>
<dbReference type="Pfam" id="PF24883">
    <property type="entry name" value="NPHP3_N"/>
    <property type="match status" value="1"/>
</dbReference>
<dbReference type="RefSeq" id="XP_024734629.1">
    <property type="nucleotide sequence ID" value="XM_024878291.1"/>
</dbReference>
<keyword evidence="2" id="KW-0472">Membrane</keyword>
<evidence type="ECO:0000259" key="3">
    <source>
        <dbReference type="Pfam" id="PF24883"/>
    </source>
</evidence>
<dbReference type="InterPro" id="IPR055530">
    <property type="entry name" value="DUF7104"/>
</dbReference>
<keyword evidence="2" id="KW-1133">Transmembrane helix</keyword>
<dbReference type="PANTHER" id="PTHR10039:SF14">
    <property type="entry name" value="NACHT DOMAIN-CONTAINING PROTEIN"/>
    <property type="match status" value="1"/>
</dbReference>
<dbReference type="InterPro" id="IPR027417">
    <property type="entry name" value="P-loop_NTPase"/>
</dbReference>
<dbReference type="Proteomes" id="UP000235371">
    <property type="component" value="Unassembled WGS sequence"/>
</dbReference>
<dbReference type="EMBL" id="KZ613846">
    <property type="protein sequence ID" value="PMD57725.1"/>
    <property type="molecule type" value="Genomic_DNA"/>
</dbReference>
<evidence type="ECO:0000313" key="5">
    <source>
        <dbReference type="Proteomes" id="UP000235371"/>
    </source>
</evidence>
<dbReference type="Pfam" id="PF23397">
    <property type="entry name" value="DUF7104"/>
    <property type="match status" value="11"/>
</dbReference>
<protein>
    <recommendedName>
        <fullName evidence="3">Nephrocystin 3-like N-terminal domain-containing protein</fullName>
    </recommendedName>
</protein>
<evidence type="ECO:0000313" key="4">
    <source>
        <dbReference type="EMBL" id="PMD57725.1"/>
    </source>
</evidence>
<proteinExistence type="predicted"/>
<dbReference type="InterPro" id="IPR056884">
    <property type="entry name" value="NPHP3-like_N"/>
</dbReference>
<evidence type="ECO:0000256" key="2">
    <source>
        <dbReference type="SAM" id="Phobius"/>
    </source>
</evidence>
<dbReference type="GeneID" id="36586368"/>
<sequence length="1366" mass="154240">MATGWPHWAEISGLLAWSLILVVTLGNILLGSHQRRQNKTSPTTTVEIPPKNSSKSLTLRIQEIPTNVTQNELLSELENLSHRIGVSRTGDTNVIHLSLVRRDKRGACATVTFRSLPQPLEDIERESRIVHRYAYDIKFLGITPVYEGHGQRDSIVDVIAVPGLGSHPIGTWKASGSDDVWLRDFLPSDVPDTRVLLYGYDTALAKSDSKQSIVDLAKTFLELIKAFRITTSTNHRPIIFIGHSLGGLLVKEALSLAIQAQGDSEYTNIYKSCYALLLFGVPNLGMRNDQLRSIVKGQPNKRLIDDLVVDKDSEPSSFLSSLSRRFADCCLNQGFEVISFYERSESPTVVQKTDGTLTRSGPKQLLVTEESATRTGLPDMFHQHIPLDTDHSGLVKFESRSHGSYEIVMQKIKKYVAEAPEAISKRFIPRLSPAQERCLKHLATFPVSEVRDRISDAENGTLQWVSLDPKIDQWQKSDVSGLLCIYGSPGQGKSVLCKNILEKLEQKVQSKQETSSHKIIYFFCSGQLDPRFQNAETILRALIVQLLSSPQMFTHLPLQYQKRAEYWDTAPLARLWAIFHDMISDECHHEICCLIDGLDEFESGIIDLLERIRRLFSSLPVTKRPTIKFLIVSRHKKNISNALANSETLYLRARYEDIQRFIGAKLKELDSALERFKPVIEEKLAAKAGPTFLWISIVIKRIKRLDLPNQKKIIREIEDSPPELDELYQILVEVLLKDEDTARLLTWVTFARKPLSLMELETALALRPEKNCRCTKDTKEYRTYLTERSVNKSAGLLLEVRDGKVYLIHQSLKDFLSKADNPLSASDFLHAENPDTFLARACIRYLDFDDFESAALVANIRDNPERREEISQHTLLEYASRHWYSHVRSDGDASLLSSEFSGILWHENFRAQLWFTVASGQRTEYTTRGSVAIELDIDWLARFIFHDEKDAVKKDLPVDCLTTVVAKGGQVLKALLDYGEPYLSGVTEEVMKAAAQNINGERVMTLLLNRLGNDIQITEEVVREAAMNSNEATMTLLMDRMGDDIQITERVVEAAAWNFNGESMALLLDRRGDDVQITQKVVEAAAQNWNGKRAMTILLNRRGNDIQITQEVVEAAALNYNGEVMAVLLGQRANEIELTEELTAWIASRFDVEVMTLLLDRRGDDVQITDKVVKASIMNRYGKEVLELLLDRRGDDIRITEEFVKAAASKFYTGGVMALLLDRRGDEIQITEELTALMAERSSVEAMSMLLYRRGDDLQITEKVLVSAARNYDENVVALLLDQQDDIQITEEVVKAAAGNRNGAIMTMLLDRLGDDFQITEEVLKAVEGNWSDGSVMRRLLGRRGDVQCTEDVIETTVTADEKHVL</sequence>
<gene>
    <name evidence="4" type="ORF">K444DRAFT_593189</name>
</gene>
<reference evidence="4 5" key="1">
    <citation type="submission" date="2016-04" db="EMBL/GenBank/DDBJ databases">
        <title>A degradative enzymes factory behind the ericoid mycorrhizal symbiosis.</title>
        <authorList>
            <consortium name="DOE Joint Genome Institute"/>
            <person name="Martino E."/>
            <person name="Morin E."/>
            <person name="Grelet G."/>
            <person name="Kuo A."/>
            <person name="Kohler A."/>
            <person name="Daghino S."/>
            <person name="Barry K."/>
            <person name="Choi C."/>
            <person name="Cichocki N."/>
            <person name="Clum A."/>
            <person name="Copeland A."/>
            <person name="Hainaut M."/>
            <person name="Haridas S."/>
            <person name="Labutti K."/>
            <person name="Lindquist E."/>
            <person name="Lipzen A."/>
            <person name="Khouja H.-R."/>
            <person name="Murat C."/>
            <person name="Ohm R."/>
            <person name="Olson A."/>
            <person name="Spatafora J."/>
            <person name="Veneault-Fourrey C."/>
            <person name="Henrissat B."/>
            <person name="Grigoriev I."/>
            <person name="Martin F."/>
            <person name="Perotto S."/>
        </authorList>
    </citation>
    <scope>NUCLEOTIDE SEQUENCE [LARGE SCALE GENOMIC DNA]</scope>
    <source>
        <strain evidence="4 5">E</strain>
    </source>
</reference>
<dbReference type="InParanoid" id="A0A2J6T3W7"/>
<dbReference type="Gene3D" id="3.40.50.300">
    <property type="entry name" value="P-loop containing nucleotide triphosphate hydrolases"/>
    <property type="match status" value="1"/>
</dbReference>
<dbReference type="OrthoDB" id="7464126at2759"/>
<keyword evidence="1" id="KW-0677">Repeat</keyword>
<dbReference type="SUPFAM" id="SSF53474">
    <property type="entry name" value="alpha/beta-Hydrolases"/>
    <property type="match status" value="1"/>
</dbReference>
<name>A0A2J6T3W7_9HELO</name>
<dbReference type="Gene3D" id="1.20.5.340">
    <property type="match status" value="5"/>
</dbReference>
<organism evidence="4 5">
    <name type="scientific">Hyaloscypha bicolor E</name>
    <dbReference type="NCBI Taxonomy" id="1095630"/>
    <lineage>
        <taxon>Eukaryota</taxon>
        <taxon>Fungi</taxon>
        <taxon>Dikarya</taxon>
        <taxon>Ascomycota</taxon>
        <taxon>Pezizomycotina</taxon>
        <taxon>Leotiomycetes</taxon>
        <taxon>Helotiales</taxon>
        <taxon>Hyaloscyphaceae</taxon>
        <taxon>Hyaloscypha</taxon>
        <taxon>Hyaloscypha bicolor</taxon>
    </lineage>
</organism>
<evidence type="ECO:0000256" key="1">
    <source>
        <dbReference type="ARBA" id="ARBA00022737"/>
    </source>
</evidence>
<keyword evidence="5" id="KW-1185">Reference proteome</keyword>
<dbReference type="SUPFAM" id="SSF52540">
    <property type="entry name" value="P-loop containing nucleoside triphosphate hydrolases"/>
    <property type="match status" value="1"/>
</dbReference>
<dbReference type="InterPro" id="IPR029058">
    <property type="entry name" value="AB_hydrolase_fold"/>
</dbReference>
<dbReference type="PANTHER" id="PTHR10039">
    <property type="entry name" value="AMELOGENIN"/>
    <property type="match status" value="1"/>
</dbReference>